<accession>A0A846YQ06</accession>
<dbReference type="EMBL" id="JAAXOT010000015">
    <property type="protein sequence ID" value="NKY59418.1"/>
    <property type="molecule type" value="Genomic_DNA"/>
</dbReference>
<feature type="region of interest" description="Disordered" evidence="1">
    <location>
        <begin position="1"/>
        <end position="43"/>
    </location>
</feature>
<feature type="region of interest" description="Disordered" evidence="1">
    <location>
        <begin position="59"/>
        <end position="103"/>
    </location>
</feature>
<dbReference type="RefSeq" id="WP_062978893.1">
    <property type="nucleotide sequence ID" value="NZ_JAAXOT010000015.1"/>
</dbReference>
<name>A0A846YQ06_9NOCA</name>
<proteinExistence type="predicted"/>
<dbReference type="AlphaFoldDB" id="A0A846YQ06"/>
<comment type="caution">
    <text evidence="2">The sequence shown here is derived from an EMBL/GenBank/DDBJ whole genome shotgun (WGS) entry which is preliminary data.</text>
</comment>
<feature type="compositionally biased region" description="Basic and acidic residues" evidence="1">
    <location>
        <begin position="80"/>
        <end position="103"/>
    </location>
</feature>
<protein>
    <submittedName>
        <fullName evidence="2">Uncharacterized protein</fullName>
    </submittedName>
</protein>
<feature type="compositionally biased region" description="Basic and acidic residues" evidence="1">
    <location>
        <begin position="14"/>
        <end position="25"/>
    </location>
</feature>
<gene>
    <name evidence="2" type="ORF">HGA15_25330</name>
</gene>
<organism evidence="2 3">
    <name type="scientific">Nocardia flavorosea</name>
    <dbReference type="NCBI Taxonomy" id="53429"/>
    <lineage>
        <taxon>Bacteria</taxon>
        <taxon>Bacillati</taxon>
        <taxon>Actinomycetota</taxon>
        <taxon>Actinomycetes</taxon>
        <taxon>Mycobacteriales</taxon>
        <taxon>Nocardiaceae</taxon>
        <taxon>Nocardia</taxon>
    </lineage>
</organism>
<dbReference type="Proteomes" id="UP000570678">
    <property type="component" value="Unassembled WGS sequence"/>
</dbReference>
<evidence type="ECO:0000313" key="2">
    <source>
        <dbReference type="EMBL" id="NKY59418.1"/>
    </source>
</evidence>
<reference evidence="2 3" key="1">
    <citation type="submission" date="2020-04" db="EMBL/GenBank/DDBJ databases">
        <title>MicrobeNet Type strains.</title>
        <authorList>
            <person name="Nicholson A.C."/>
        </authorList>
    </citation>
    <scope>NUCLEOTIDE SEQUENCE [LARGE SCALE GENOMIC DNA]</scope>
    <source>
        <strain evidence="2 3">JCM 3332</strain>
    </source>
</reference>
<evidence type="ECO:0000256" key="1">
    <source>
        <dbReference type="SAM" id="MobiDB-lite"/>
    </source>
</evidence>
<keyword evidence="3" id="KW-1185">Reference proteome</keyword>
<evidence type="ECO:0000313" key="3">
    <source>
        <dbReference type="Proteomes" id="UP000570678"/>
    </source>
</evidence>
<sequence>MTSTTALAEVTTGARDRSRLRREPGEPSADNQRTGIEQAEFPAGSSVVARAGLLYRLRTDDHKESPGRPGAPVWLGHEVTGLRRADGNPEAGDVRPGDRAMSA</sequence>